<dbReference type="EMBL" id="JAMYZZ010000051">
    <property type="protein sequence ID" value="MCP1259774.1"/>
    <property type="molecule type" value="Genomic_DNA"/>
</dbReference>
<evidence type="ECO:0000313" key="3">
    <source>
        <dbReference type="Proteomes" id="UP001523528"/>
    </source>
</evidence>
<dbReference type="InterPro" id="IPR027417">
    <property type="entry name" value="P-loop_NTPase"/>
</dbReference>
<dbReference type="SUPFAM" id="SSF52540">
    <property type="entry name" value="P-loop containing nucleoside triphosphate hydrolases"/>
    <property type="match status" value="1"/>
</dbReference>
<dbReference type="PANTHER" id="PTHR13696">
    <property type="entry name" value="P-LOOP CONTAINING NUCLEOSIDE TRIPHOSPHATE HYDROLASE"/>
    <property type="match status" value="1"/>
</dbReference>
<dbReference type="PANTHER" id="PTHR13696:SF96">
    <property type="entry name" value="COBQ_COBB_MIND_PARA NUCLEOTIDE BINDING DOMAIN-CONTAINING PROTEIN"/>
    <property type="match status" value="1"/>
</dbReference>
<accession>A0ABT1F3K2</accession>
<keyword evidence="3" id="KW-1185">Reference proteome</keyword>
<sequence>MSIYSNVCMGADMKVIAVLNQKGGSGKTTIATHLARALQIGGADVLLVDSDPQGSARDWAAVREEQPVTVVGIDRPTIERDLKNIARKDFVVIDGAPQAADLAVSAIKASDFVLIPVQPSPYDIWATSDLVDLVKQRIEVTDGKLQAAFVVSRAIKGTRIGAEITEALKGYGLPILESRITQRVSYPGTAAGGSTVMDVEPGSDASKEILSLSNEIKRKLI</sequence>
<feature type="domain" description="CobQ/CobB/MinD/ParA nucleotide binding" evidence="1">
    <location>
        <begin position="16"/>
        <end position="187"/>
    </location>
</feature>
<evidence type="ECO:0000313" key="2">
    <source>
        <dbReference type="EMBL" id="MCP1259774.1"/>
    </source>
</evidence>
<gene>
    <name evidence="2" type="ORF">NKW50_14385</name>
</gene>
<name>A0ABT1F3K2_9PROT</name>
<dbReference type="InterPro" id="IPR048089">
    <property type="entry name" value="McdA"/>
</dbReference>
<dbReference type="CDD" id="cd02042">
    <property type="entry name" value="ParAB_family"/>
    <property type="match status" value="1"/>
</dbReference>
<evidence type="ECO:0000259" key="1">
    <source>
        <dbReference type="Pfam" id="PF01656"/>
    </source>
</evidence>
<protein>
    <submittedName>
        <fullName evidence="2">AAA family ATPase</fullName>
    </submittedName>
</protein>
<dbReference type="Proteomes" id="UP001523528">
    <property type="component" value="Unassembled WGS sequence"/>
</dbReference>
<reference evidence="2 3" key="1">
    <citation type="submission" date="2022-06" db="EMBL/GenBank/DDBJ databases">
        <title>Acetobacer genomes from food samples.</title>
        <authorList>
            <person name="Sombolestani A."/>
        </authorList>
    </citation>
    <scope>NUCLEOTIDE SEQUENCE [LARGE SCALE GENOMIC DNA]</scope>
    <source>
        <strain evidence="2 3">R-83285</strain>
    </source>
</reference>
<proteinExistence type="predicted"/>
<dbReference type="NCBIfam" id="NF041546">
    <property type="entry name" value="ParA_partition"/>
    <property type="match status" value="1"/>
</dbReference>
<comment type="caution">
    <text evidence="2">The sequence shown here is derived from an EMBL/GenBank/DDBJ whole genome shotgun (WGS) entry which is preliminary data.</text>
</comment>
<dbReference type="InterPro" id="IPR050678">
    <property type="entry name" value="DNA_Partitioning_ATPase"/>
</dbReference>
<dbReference type="Gene3D" id="3.40.50.300">
    <property type="entry name" value="P-loop containing nucleotide triphosphate hydrolases"/>
    <property type="match status" value="1"/>
</dbReference>
<organism evidence="2 3">
    <name type="scientific">Acetobacter lambici</name>
    <dbReference type="NCBI Taxonomy" id="1332824"/>
    <lineage>
        <taxon>Bacteria</taxon>
        <taxon>Pseudomonadati</taxon>
        <taxon>Pseudomonadota</taxon>
        <taxon>Alphaproteobacteria</taxon>
        <taxon>Acetobacterales</taxon>
        <taxon>Acetobacteraceae</taxon>
        <taxon>Acetobacter</taxon>
    </lineage>
</organism>
<dbReference type="Pfam" id="PF01656">
    <property type="entry name" value="CbiA"/>
    <property type="match status" value="1"/>
</dbReference>
<dbReference type="InterPro" id="IPR002586">
    <property type="entry name" value="CobQ/CobB/MinD/ParA_Nub-bd_dom"/>
</dbReference>
<dbReference type="PIRSF" id="PIRSF009320">
    <property type="entry name" value="Nuc_binding_HP_1000"/>
    <property type="match status" value="1"/>
</dbReference>